<evidence type="ECO:0000256" key="1">
    <source>
        <dbReference type="ARBA" id="ARBA00022737"/>
    </source>
</evidence>
<evidence type="ECO:0000256" key="2">
    <source>
        <dbReference type="ARBA" id="ARBA00022803"/>
    </source>
</evidence>
<dbReference type="RefSeq" id="WP_007185107.1">
    <property type="nucleotide sequence ID" value="NZ_AKGD01000001.1"/>
</dbReference>
<feature type="transmembrane region" description="Helical" evidence="4">
    <location>
        <begin position="76"/>
        <end position="97"/>
    </location>
</feature>
<dbReference type="InterPro" id="IPR019734">
    <property type="entry name" value="TPR_rpt"/>
</dbReference>
<evidence type="ECO:0000256" key="3">
    <source>
        <dbReference type="PROSITE-ProRule" id="PRU00339"/>
    </source>
</evidence>
<dbReference type="Proteomes" id="UP000003704">
    <property type="component" value="Unassembled WGS sequence"/>
</dbReference>
<feature type="transmembrane region" description="Helical" evidence="4">
    <location>
        <begin position="210"/>
        <end position="228"/>
    </location>
</feature>
<dbReference type="PROSITE" id="PS50005">
    <property type="entry name" value="TPR"/>
    <property type="match status" value="1"/>
</dbReference>
<evidence type="ECO:0000313" key="5">
    <source>
        <dbReference type="EMBL" id="EIT72027.1"/>
    </source>
</evidence>
<dbReference type="PANTHER" id="PTHR44227:SF3">
    <property type="entry name" value="PROTEIN O-MANNOSYL-TRANSFERASE TMTC4"/>
    <property type="match status" value="1"/>
</dbReference>
<name>I7ZJV8_9GAMM</name>
<feature type="transmembrane region" description="Helical" evidence="4">
    <location>
        <begin position="308"/>
        <end position="327"/>
    </location>
</feature>
<dbReference type="Gene3D" id="1.25.40.10">
    <property type="entry name" value="Tetratricopeptide repeat domain"/>
    <property type="match status" value="1"/>
</dbReference>
<keyword evidence="4" id="KW-0812">Transmembrane</keyword>
<keyword evidence="4" id="KW-1133">Transmembrane helix</keyword>
<proteinExistence type="predicted"/>
<dbReference type="InterPro" id="IPR052346">
    <property type="entry name" value="O-mannosyl-transferase_TMTC"/>
</dbReference>
<evidence type="ECO:0000256" key="4">
    <source>
        <dbReference type="SAM" id="Phobius"/>
    </source>
</evidence>
<dbReference type="InterPro" id="IPR011990">
    <property type="entry name" value="TPR-like_helical_dom_sf"/>
</dbReference>
<feature type="transmembrane region" description="Helical" evidence="4">
    <location>
        <begin position="172"/>
        <end position="198"/>
    </location>
</feature>
<accession>I7ZJV8</accession>
<keyword evidence="4" id="KW-0472">Membrane</keyword>
<dbReference type="STRING" id="1172194.WQQ_21640"/>
<gene>
    <name evidence="5" type="ORF">WQQ_21640</name>
</gene>
<keyword evidence="1" id="KW-0677">Repeat</keyword>
<protein>
    <submittedName>
        <fullName evidence="5">Uncharacterized protein</fullName>
    </submittedName>
</protein>
<dbReference type="OrthoDB" id="5965812at2"/>
<reference evidence="5 6" key="1">
    <citation type="journal article" date="2012" name="J. Bacteriol.">
        <title>Genome Sequence of n-Alkane-Degrading Hydrocarboniphaga effusa Strain AP103T (ATCC BAA-332T).</title>
        <authorList>
            <person name="Chang H.K."/>
            <person name="Zylstra G.J."/>
            <person name="Chae J.C."/>
        </authorList>
    </citation>
    <scope>NUCLEOTIDE SEQUENCE [LARGE SCALE GENOMIC DNA]</scope>
    <source>
        <strain evidence="5 6">AP103</strain>
    </source>
</reference>
<sequence>MKPLLELATKPRRDALLIACAVLLAYANALGGPFQFDDYTVIVDAGPVHSLAAWWADLGHGLRPLLKLSYWLDHTIGFGAAGFHGTNVLIHLANALLVRGFAEFAARRWLPQCDERAQARAALLSALIFALHPANTEAVSYISARSVSLMSLLLLLALAADRLRSDFWSLTLALLAYLAALAVKEPAVTLAPTLWLLARFGLGRSEASRWRALPFWLLPIGLALWLLPRSNYEDFLLGSLGARSIADNLLSQIAAVFDLLKLALLLRAPNLDPPLIEVHRWSLRLAMQLVTMLALLLAAFALRRTRPWLAFGAGWFVLQLLPTNSLLPRNDLVNDRQLYFAGIGLWLIVGLECAARGWLAERGRNGAMTTLAMFALCGSLAVLTHLRNRDYCSEIALWRVTALASPDKARPWNNLGYALQLEGCRQAAIQAYDRALAADPQHLRARHNREALLAAMPGSQAEAPAPRCREP</sequence>
<dbReference type="EMBL" id="AKGD01000001">
    <property type="protein sequence ID" value="EIT72027.1"/>
    <property type="molecule type" value="Genomic_DNA"/>
</dbReference>
<dbReference type="SMART" id="SM00028">
    <property type="entry name" value="TPR"/>
    <property type="match status" value="1"/>
</dbReference>
<organism evidence="5 6">
    <name type="scientific">Hydrocarboniphaga effusa AP103</name>
    <dbReference type="NCBI Taxonomy" id="1172194"/>
    <lineage>
        <taxon>Bacteria</taxon>
        <taxon>Pseudomonadati</taxon>
        <taxon>Pseudomonadota</taxon>
        <taxon>Gammaproteobacteria</taxon>
        <taxon>Nevskiales</taxon>
        <taxon>Nevskiaceae</taxon>
        <taxon>Hydrocarboniphaga</taxon>
    </lineage>
</organism>
<dbReference type="AlphaFoldDB" id="I7ZJV8"/>
<feature type="repeat" description="TPR" evidence="3">
    <location>
        <begin position="409"/>
        <end position="442"/>
    </location>
</feature>
<dbReference type="SUPFAM" id="SSF48452">
    <property type="entry name" value="TPR-like"/>
    <property type="match status" value="1"/>
</dbReference>
<dbReference type="PANTHER" id="PTHR44227">
    <property type="match status" value="1"/>
</dbReference>
<feature type="transmembrane region" description="Helical" evidence="4">
    <location>
        <begin position="140"/>
        <end position="160"/>
    </location>
</feature>
<comment type="caution">
    <text evidence="5">The sequence shown here is derived from an EMBL/GenBank/DDBJ whole genome shotgun (WGS) entry which is preliminary data.</text>
</comment>
<feature type="transmembrane region" description="Helical" evidence="4">
    <location>
        <begin position="281"/>
        <end position="301"/>
    </location>
</feature>
<feature type="transmembrane region" description="Helical" evidence="4">
    <location>
        <begin position="339"/>
        <end position="359"/>
    </location>
</feature>
<keyword evidence="2 3" id="KW-0802">TPR repeat</keyword>
<keyword evidence="6" id="KW-1185">Reference proteome</keyword>
<evidence type="ECO:0000313" key="6">
    <source>
        <dbReference type="Proteomes" id="UP000003704"/>
    </source>
</evidence>